<dbReference type="CDD" id="cd00075">
    <property type="entry name" value="HATPase"/>
    <property type="match status" value="1"/>
</dbReference>
<dbReference type="InterPro" id="IPR003661">
    <property type="entry name" value="HisK_dim/P_dom"/>
</dbReference>
<dbReference type="InterPro" id="IPR036890">
    <property type="entry name" value="HATPase_C_sf"/>
</dbReference>
<feature type="transmembrane region" description="Helical" evidence="11">
    <location>
        <begin position="34"/>
        <end position="53"/>
    </location>
</feature>
<feature type="transmembrane region" description="Helical" evidence="11">
    <location>
        <begin position="65"/>
        <end position="86"/>
    </location>
</feature>
<dbReference type="OrthoDB" id="1269247at2"/>
<feature type="transmembrane region" description="Helical" evidence="11">
    <location>
        <begin position="210"/>
        <end position="230"/>
    </location>
</feature>
<comment type="subcellular location">
    <subcellularLocation>
        <location evidence="2">Cell membrane</location>
        <topology evidence="2">Multi-pass membrane protein</topology>
    </subcellularLocation>
</comment>
<evidence type="ECO:0000256" key="2">
    <source>
        <dbReference type="ARBA" id="ARBA00004651"/>
    </source>
</evidence>
<dbReference type="Proteomes" id="UP000248917">
    <property type="component" value="Unassembled WGS sequence"/>
</dbReference>
<comment type="catalytic activity">
    <reaction evidence="1">
        <text>ATP + protein L-histidine = ADP + protein N-phospho-L-histidine.</text>
        <dbReference type="EC" id="2.7.13.3"/>
    </reaction>
</comment>
<dbReference type="AlphaFoldDB" id="A0A326S1E0"/>
<evidence type="ECO:0000256" key="3">
    <source>
        <dbReference type="ARBA" id="ARBA00012438"/>
    </source>
</evidence>
<feature type="transmembrane region" description="Helical" evidence="11">
    <location>
        <begin position="145"/>
        <end position="165"/>
    </location>
</feature>
<dbReference type="SUPFAM" id="SSF47384">
    <property type="entry name" value="Homodimeric domain of signal transducing histidine kinase"/>
    <property type="match status" value="1"/>
</dbReference>
<dbReference type="InterPro" id="IPR036097">
    <property type="entry name" value="HisK_dim/P_sf"/>
</dbReference>
<evidence type="ECO:0000256" key="8">
    <source>
        <dbReference type="ARBA" id="ARBA00022777"/>
    </source>
</evidence>
<keyword evidence="4" id="KW-1003">Cell membrane</keyword>
<protein>
    <recommendedName>
        <fullName evidence="3">histidine kinase</fullName>
        <ecNumber evidence="3">2.7.13.3</ecNumber>
    </recommendedName>
</protein>
<proteinExistence type="predicted"/>
<dbReference type="Gene3D" id="3.30.565.10">
    <property type="entry name" value="Histidine kinase-like ATPase, C-terminal domain"/>
    <property type="match status" value="1"/>
</dbReference>
<keyword evidence="7 11" id="KW-0812">Transmembrane</keyword>
<dbReference type="SMART" id="SM00387">
    <property type="entry name" value="HATPase_c"/>
    <property type="match status" value="1"/>
</dbReference>
<dbReference type="GO" id="GO:0016036">
    <property type="term" value="P:cellular response to phosphate starvation"/>
    <property type="evidence" value="ECO:0007669"/>
    <property type="project" value="TreeGrafter"/>
</dbReference>
<evidence type="ECO:0000256" key="9">
    <source>
        <dbReference type="ARBA" id="ARBA00022989"/>
    </source>
</evidence>
<evidence type="ECO:0000256" key="11">
    <source>
        <dbReference type="SAM" id="Phobius"/>
    </source>
</evidence>
<dbReference type="PRINTS" id="PR00344">
    <property type="entry name" value="BCTRLSENSOR"/>
</dbReference>
<feature type="transmembrane region" description="Helical" evidence="11">
    <location>
        <begin position="177"/>
        <end position="198"/>
    </location>
</feature>
<evidence type="ECO:0000256" key="10">
    <source>
        <dbReference type="ARBA" id="ARBA00023136"/>
    </source>
</evidence>
<dbReference type="GO" id="GO:0005886">
    <property type="term" value="C:plasma membrane"/>
    <property type="evidence" value="ECO:0007669"/>
    <property type="project" value="UniProtKB-SubCell"/>
</dbReference>
<keyword evidence="10 11" id="KW-0472">Membrane</keyword>
<evidence type="ECO:0000256" key="1">
    <source>
        <dbReference type="ARBA" id="ARBA00000085"/>
    </source>
</evidence>
<dbReference type="InterPro" id="IPR005467">
    <property type="entry name" value="His_kinase_dom"/>
</dbReference>
<evidence type="ECO:0000256" key="4">
    <source>
        <dbReference type="ARBA" id="ARBA00022475"/>
    </source>
</evidence>
<evidence type="ECO:0000313" key="14">
    <source>
        <dbReference type="Proteomes" id="UP000248917"/>
    </source>
</evidence>
<dbReference type="InterPro" id="IPR031621">
    <property type="entry name" value="HisKA_7TM"/>
</dbReference>
<dbReference type="Gene3D" id="1.10.287.130">
    <property type="match status" value="1"/>
</dbReference>
<dbReference type="GO" id="GO:0000155">
    <property type="term" value="F:phosphorelay sensor kinase activity"/>
    <property type="evidence" value="ECO:0007669"/>
    <property type="project" value="InterPro"/>
</dbReference>
<keyword evidence="5" id="KW-0597">Phosphoprotein</keyword>
<dbReference type="Gene3D" id="3.30.450.20">
    <property type="entry name" value="PAS domain"/>
    <property type="match status" value="1"/>
</dbReference>
<dbReference type="EC" id="2.7.13.3" evidence="3"/>
<dbReference type="RefSeq" id="WP_111391079.1">
    <property type="nucleotide sequence ID" value="NZ_QKTX01000001.1"/>
</dbReference>
<dbReference type="SUPFAM" id="SSF55874">
    <property type="entry name" value="ATPase domain of HSP90 chaperone/DNA topoisomerase II/histidine kinase"/>
    <property type="match status" value="1"/>
</dbReference>
<name>A0A326S1E0_9BACT</name>
<gene>
    <name evidence="13" type="ORF">CLV31_101270</name>
</gene>
<dbReference type="InterPro" id="IPR004358">
    <property type="entry name" value="Sig_transdc_His_kin-like_C"/>
</dbReference>
<dbReference type="Pfam" id="PF02518">
    <property type="entry name" value="HATPase_c"/>
    <property type="match status" value="1"/>
</dbReference>
<reference evidence="13 14" key="1">
    <citation type="submission" date="2018-06" db="EMBL/GenBank/DDBJ databases">
        <title>Genomic Encyclopedia of Archaeal and Bacterial Type Strains, Phase II (KMG-II): from individual species to whole genera.</title>
        <authorList>
            <person name="Goeker M."/>
        </authorList>
    </citation>
    <scope>NUCLEOTIDE SEQUENCE [LARGE SCALE GENOMIC DNA]</scope>
    <source>
        <strain evidence="13 14">T4</strain>
    </source>
</reference>
<dbReference type="InterPro" id="IPR003594">
    <property type="entry name" value="HATPase_dom"/>
</dbReference>
<keyword evidence="6" id="KW-0808">Transferase</keyword>
<evidence type="ECO:0000256" key="5">
    <source>
        <dbReference type="ARBA" id="ARBA00022553"/>
    </source>
</evidence>
<keyword evidence="9 11" id="KW-1133">Transmembrane helix</keyword>
<dbReference type="Pfam" id="PF16927">
    <property type="entry name" value="HisKA_7TM"/>
    <property type="match status" value="1"/>
</dbReference>
<dbReference type="EMBL" id="QKTX01000001">
    <property type="protein sequence ID" value="PZV87397.1"/>
    <property type="molecule type" value="Genomic_DNA"/>
</dbReference>
<sequence length="591" mass="67489">MDFVINAYALTLVISSTLVLVLSLFIGLKLEESVRWIAFTMISLSVWGFFYGIELTQSEVENMLIFTKLQYTGLVMAPACWVMFALKYTGFEEKAKKWVFPSLFILPAIIFLIVITNPLHHLHYRDNWLITSGPFPLLGIEKGPLYFLQVVYSYVFYLLGTLIIWRRFEFANNHFKLQTRLLILAGFFPLFINILYQLSWLKPYEGLDMTPYAFLFTYIFLAIAILRFNLLDLKPVARDKILEAMTRGVLVFDHRKKIADFNGAAKKFSSNPEKIFLGQHASVIFEERPEILKLLDQSEPKTIESHLTGTSEDTFIKIESLPLRDRGPLISGTLLLFEDITSEIQINEKLKKQTAELQQLNDLKDKFFSIISHDLKGPIFGVKELIHLTQSGLVSEAEFLSMLPEVSKNMEHVAILLENLLAWTSSQLRGEYVQPQKIDLHKLVSSQKNLLDRIAKDKSIEIAIQGFENTWVMADKNMLELIFRNLISNAIKFSNPSSTIEVTCQEKGDRLKICIKDYGLGITEENLKKLKEGISFTTRGQSNESGTGLGMILVKEYLDKNNGTLQVNSKEGEGTIFCMELPAWNESLIKS</sequence>
<accession>A0A326S1E0</accession>
<evidence type="ECO:0000256" key="7">
    <source>
        <dbReference type="ARBA" id="ARBA00022692"/>
    </source>
</evidence>
<feature type="transmembrane region" description="Helical" evidence="11">
    <location>
        <begin position="98"/>
        <end position="119"/>
    </location>
</feature>
<evidence type="ECO:0000313" key="13">
    <source>
        <dbReference type="EMBL" id="PZV87397.1"/>
    </source>
</evidence>
<evidence type="ECO:0000259" key="12">
    <source>
        <dbReference type="PROSITE" id="PS50109"/>
    </source>
</evidence>
<keyword evidence="8 13" id="KW-0418">Kinase</keyword>
<dbReference type="PANTHER" id="PTHR45453:SF2">
    <property type="entry name" value="HISTIDINE KINASE"/>
    <property type="match status" value="1"/>
</dbReference>
<feature type="transmembrane region" description="Helical" evidence="11">
    <location>
        <begin position="6"/>
        <end position="27"/>
    </location>
</feature>
<dbReference type="PROSITE" id="PS50109">
    <property type="entry name" value="HIS_KIN"/>
    <property type="match status" value="1"/>
</dbReference>
<dbReference type="CDD" id="cd00082">
    <property type="entry name" value="HisKA"/>
    <property type="match status" value="1"/>
</dbReference>
<dbReference type="InterPro" id="IPR050351">
    <property type="entry name" value="BphY/WalK/GraS-like"/>
</dbReference>
<dbReference type="GO" id="GO:0004721">
    <property type="term" value="F:phosphoprotein phosphatase activity"/>
    <property type="evidence" value="ECO:0007669"/>
    <property type="project" value="TreeGrafter"/>
</dbReference>
<keyword evidence="14" id="KW-1185">Reference proteome</keyword>
<organism evidence="13 14">
    <name type="scientific">Algoriphagus aquaeductus</name>
    <dbReference type="NCBI Taxonomy" id="475299"/>
    <lineage>
        <taxon>Bacteria</taxon>
        <taxon>Pseudomonadati</taxon>
        <taxon>Bacteroidota</taxon>
        <taxon>Cytophagia</taxon>
        <taxon>Cytophagales</taxon>
        <taxon>Cyclobacteriaceae</taxon>
        <taxon>Algoriphagus</taxon>
    </lineage>
</organism>
<dbReference type="PANTHER" id="PTHR45453">
    <property type="entry name" value="PHOSPHATE REGULON SENSOR PROTEIN PHOR"/>
    <property type="match status" value="1"/>
</dbReference>
<feature type="domain" description="Histidine kinase" evidence="12">
    <location>
        <begin position="370"/>
        <end position="585"/>
    </location>
</feature>
<comment type="caution">
    <text evidence="13">The sequence shown here is derived from an EMBL/GenBank/DDBJ whole genome shotgun (WGS) entry which is preliminary data.</text>
</comment>
<evidence type="ECO:0000256" key="6">
    <source>
        <dbReference type="ARBA" id="ARBA00022679"/>
    </source>
</evidence>